<evidence type="ECO:0000313" key="4">
    <source>
        <dbReference type="EMBL" id="KAK1849728.1"/>
    </source>
</evidence>
<evidence type="ECO:0000313" key="5">
    <source>
        <dbReference type="Proteomes" id="UP001243330"/>
    </source>
</evidence>
<dbReference type="SMART" id="SM00066">
    <property type="entry name" value="GAL4"/>
    <property type="match status" value="1"/>
</dbReference>
<gene>
    <name evidence="4" type="ORF">CCHR01_07629</name>
</gene>
<dbReference type="GO" id="GO:0005634">
    <property type="term" value="C:nucleus"/>
    <property type="evidence" value="ECO:0007669"/>
    <property type="project" value="UniProtKB-SubCell"/>
</dbReference>
<dbReference type="GO" id="GO:0045944">
    <property type="term" value="P:positive regulation of transcription by RNA polymerase II"/>
    <property type="evidence" value="ECO:0007669"/>
    <property type="project" value="TreeGrafter"/>
</dbReference>
<dbReference type="Gene3D" id="4.10.240.10">
    <property type="entry name" value="Zn(2)-C6 fungal-type DNA-binding domain"/>
    <property type="match status" value="1"/>
</dbReference>
<proteinExistence type="predicted"/>
<dbReference type="SUPFAM" id="SSF57701">
    <property type="entry name" value="Zn2/Cys6 DNA-binding domain"/>
    <property type="match status" value="1"/>
</dbReference>
<keyword evidence="2" id="KW-0539">Nucleus</keyword>
<dbReference type="EMBL" id="JAQOWY010000136">
    <property type="protein sequence ID" value="KAK1849728.1"/>
    <property type="molecule type" value="Genomic_DNA"/>
</dbReference>
<dbReference type="Pfam" id="PF11951">
    <property type="entry name" value="Fungal_trans_2"/>
    <property type="match status" value="1"/>
</dbReference>
<keyword evidence="4" id="KW-0862">Zinc</keyword>
<keyword evidence="4" id="KW-0863">Zinc-finger</keyword>
<feature type="domain" description="Zn(2)-C6 fungal-type" evidence="3">
    <location>
        <begin position="6"/>
        <end position="34"/>
    </location>
</feature>
<comment type="caution">
    <text evidence="4">The sequence shown here is derived from an EMBL/GenBank/DDBJ whole genome shotgun (WGS) entry which is preliminary data.</text>
</comment>
<dbReference type="PANTHER" id="PTHR37534">
    <property type="entry name" value="TRANSCRIPTIONAL ACTIVATOR PROTEIN UGA3"/>
    <property type="match status" value="1"/>
</dbReference>
<dbReference type="Proteomes" id="UP001243330">
    <property type="component" value="Unassembled WGS sequence"/>
</dbReference>
<dbReference type="GO" id="GO:0000981">
    <property type="term" value="F:DNA-binding transcription factor activity, RNA polymerase II-specific"/>
    <property type="evidence" value="ECO:0007669"/>
    <property type="project" value="InterPro"/>
</dbReference>
<evidence type="ECO:0000259" key="3">
    <source>
        <dbReference type="PROSITE" id="PS50048"/>
    </source>
</evidence>
<evidence type="ECO:0000256" key="1">
    <source>
        <dbReference type="ARBA" id="ARBA00004123"/>
    </source>
</evidence>
<dbReference type="CDD" id="cd00067">
    <property type="entry name" value="GAL4"/>
    <property type="match status" value="1"/>
</dbReference>
<dbReference type="GO" id="GO:0008270">
    <property type="term" value="F:zinc ion binding"/>
    <property type="evidence" value="ECO:0007669"/>
    <property type="project" value="UniProtKB-KW"/>
</dbReference>
<dbReference type="PROSITE" id="PS50048">
    <property type="entry name" value="ZN2_CY6_FUNGAL_2"/>
    <property type="match status" value="1"/>
</dbReference>
<dbReference type="Pfam" id="PF00172">
    <property type="entry name" value="Zn_clus"/>
    <property type="match status" value="1"/>
</dbReference>
<protein>
    <submittedName>
        <fullName evidence="4">Zinc-finger transcription factor</fullName>
    </submittedName>
</protein>
<comment type="subcellular location">
    <subcellularLocation>
        <location evidence="1">Nucleus</location>
    </subcellularLocation>
</comment>
<keyword evidence="5" id="KW-1185">Reference proteome</keyword>
<dbReference type="PROSITE" id="PS00463">
    <property type="entry name" value="ZN2_CY6_FUNGAL_1"/>
    <property type="match status" value="1"/>
</dbReference>
<accession>A0AAD9AJT9</accession>
<keyword evidence="4" id="KW-0479">Metal-binding</keyword>
<organism evidence="4 5">
    <name type="scientific">Colletotrichum chrysophilum</name>
    <dbReference type="NCBI Taxonomy" id="1836956"/>
    <lineage>
        <taxon>Eukaryota</taxon>
        <taxon>Fungi</taxon>
        <taxon>Dikarya</taxon>
        <taxon>Ascomycota</taxon>
        <taxon>Pezizomycotina</taxon>
        <taxon>Sordariomycetes</taxon>
        <taxon>Hypocreomycetidae</taxon>
        <taxon>Glomerellales</taxon>
        <taxon>Glomerellaceae</taxon>
        <taxon>Colletotrichum</taxon>
        <taxon>Colletotrichum gloeosporioides species complex</taxon>
    </lineage>
</organism>
<dbReference type="AlphaFoldDB" id="A0AAD9AJT9"/>
<dbReference type="InterPro" id="IPR001138">
    <property type="entry name" value="Zn2Cys6_DnaBD"/>
</dbReference>
<dbReference type="InterPro" id="IPR021858">
    <property type="entry name" value="Fun_TF"/>
</dbReference>
<reference evidence="4" key="1">
    <citation type="submission" date="2023-01" db="EMBL/GenBank/DDBJ databases">
        <title>Colletotrichum chrysophilum M932 genome sequence.</title>
        <authorList>
            <person name="Baroncelli R."/>
        </authorList>
    </citation>
    <scope>NUCLEOTIDE SEQUENCE</scope>
    <source>
        <strain evidence="4">M932</strain>
    </source>
</reference>
<dbReference type="GO" id="GO:0000976">
    <property type="term" value="F:transcription cis-regulatory region binding"/>
    <property type="evidence" value="ECO:0007669"/>
    <property type="project" value="TreeGrafter"/>
</dbReference>
<dbReference type="InterPro" id="IPR036864">
    <property type="entry name" value="Zn2-C6_fun-type_DNA-bd_sf"/>
</dbReference>
<name>A0AAD9AJT9_9PEZI</name>
<sequence>MKVRKGCWTCADRKIQCDGARPKCQKCARSRKECQEYEMRLSWPRDHDKKRAITVKNAHNVIIFASSRKPGKAVFLNTFWKDLEEYGYRFGESPRSHTLESSPKLNIQPQRHINHMDLVYHFHNFAHVSLVTFGQRPSEIRDVLLSMALVHDEVSGIALFHALLAFSSLHRHGLNEQTIQLKGRALQSLSASVNYEILTPGKAAQHVAASMLLGAFETLQPLEGTSEWLLHVWGATDMIQATPLKDQPSNNDTGRLLLWVHYHETLSRFAMHHWRHQSLAPEGPSRNARRSQAARKFSLTRHRPTHPAVNPTFAILNLLSEVCDTVLDSRDPRTSNTNYQDHLQDLKGRVGNISIESASAEPTSDSMFAVHLYQIATQIYLARLSQSAWEPAGDLDALVDAAFAGPIQSCSCEHFFPLLILACEAHRDDQRLAIINLIERTQRDTRIRSIEGVRNTVRSIWAQQDLHKDGEILMDYLGIMTTAISSSSAVPSFA</sequence>
<evidence type="ECO:0000256" key="2">
    <source>
        <dbReference type="ARBA" id="ARBA00023242"/>
    </source>
</evidence>
<dbReference type="PANTHER" id="PTHR37534:SF39">
    <property type="entry name" value="TRANSCRIPTION FACTOR DOMAIN-CONTAINING PROTEIN"/>
    <property type="match status" value="1"/>
</dbReference>